<keyword evidence="4" id="KW-1185">Reference proteome</keyword>
<evidence type="ECO:0000313" key="4">
    <source>
        <dbReference type="Proteomes" id="UP001271007"/>
    </source>
</evidence>
<accession>A0AAJ0D926</accession>
<name>A0AAJ0D926_9PEZI</name>
<keyword evidence="2" id="KW-0472">Membrane</keyword>
<proteinExistence type="predicted"/>
<evidence type="ECO:0000256" key="1">
    <source>
        <dbReference type="SAM" id="MobiDB-lite"/>
    </source>
</evidence>
<comment type="caution">
    <text evidence="3">The sequence shown here is derived from an EMBL/GenBank/DDBJ whole genome shotgun (WGS) entry which is preliminary data.</text>
</comment>
<reference evidence="3" key="1">
    <citation type="submission" date="2023-04" db="EMBL/GenBank/DDBJ databases">
        <title>Black Yeasts Isolated from many extreme environments.</title>
        <authorList>
            <person name="Coleine C."/>
            <person name="Stajich J.E."/>
            <person name="Selbmann L."/>
        </authorList>
    </citation>
    <scope>NUCLEOTIDE SEQUENCE</scope>
    <source>
        <strain evidence="3">CCFEE 5312</strain>
    </source>
</reference>
<dbReference type="Proteomes" id="UP001271007">
    <property type="component" value="Unassembled WGS sequence"/>
</dbReference>
<evidence type="ECO:0000256" key="2">
    <source>
        <dbReference type="SAM" id="Phobius"/>
    </source>
</evidence>
<protein>
    <submittedName>
        <fullName evidence="3">Uncharacterized protein</fullName>
    </submittedName>
</protein>
<dbReference type="EMBL" id="JAWDJX010000040">
    <property type="protein sequence ID" value="KAK3049360.1"/>
    <property type="molecule type" value="Genomic_DNA"/>
</dbReference>
<dbReference type="AlphaFoldDB" id="A0AAJ0D926"/>
<keyword evidence="2" id="KW-1133">Transmembrane helix</keyword>
<keyword evidence="2" id="KW-0812">Transmembrane</keyword>
<feature type="transmembrane region" description="Helical" evidence="2">
    <location>
        <begin position="17"/>
        <end position="46"/>
    </location>
</feature>
<gene>
    <name evidence="3" type="ORF">LTR09_009279</name>
</gene>
<evidence type="ECO:0000313" key="3">
    <source>
        <dbReference type="EMBL" id="KAK3049360.1"/>
    </source>
</evidence>
<organism evidence="3 4">
    <name type="scientific">Extremus antarcticus</name>
    <dbReference type="NCBI Taxonomy" id="702011"/>
    <lineage>
        <taxon>Eukaryota</taxon>
        <taxon>Fungi</taxon>
        <taxon>Dikarya</taxon>
        <taxon>Ascomycota</taxon>
        <taxon>Pezizomycotina</taxon>
        <taxon>Dothideomycetes</taxon>
        <taxon>Dothideomycetidae</taxon>
        <taxon>Mycosphaerellales</taxon>
        <taxon>Extremaceae</taxon>
        <taxon>Extremus</taxon>
    </lineage>
</organism>
<sequence length="119" mass="13337">MGAFSILPDSLNFLETLIARVFLVIGALILGPWVLILVYDVVLYLWRSIAYELPYVGGRYRGSQRPRAPSLKQRPDGHKRQISLPGVTRSRHGGDAPSHIKRRSTGLGPRTMYEHVVGE</sequence>
<feature type="region of interest" description="Disordered" evidence="1">
    <location>
        <begin position="61"/>
        <end position="110"/>
    </location>
</feature>